<keyword evidence="2" id="KW-1185">Reference proteome</keyword>
<dbReference type="AlphaFoldDB" id="A0A7X0LUC7"/>
<name>A0A7X0LUC7_9ACTN</name>
<evidence type="ECO:0000313" key="1">
    <source>
        <dbReference type="EMBL" id="MBB6439966.1"/>
    </source>
</evidence>
<reference evidence="1 2" key="1">
    <citation type="submission" date="2020-08" db="EMBL/GenBank/DDBJ databases">
        <title>Genomic Encyclopedia of Type Strains, Phase IV (KMG-IV): sequencing the most valuable type-strain genomes for metagenomic binning, comparative biology and taxonomic classification.</title>
        <authorList>
            <person name="Goeker M."/>
        </authorList>
    </citation>
    <scope>NUCLEOTIDE SEQUENCE [LARGE SCALE GENOMIC DNA]</scope>
    <source>
        <strain evidence="1 2">DSM 40141</strain>
    </source>
</reference>
<sequence length="62" mass="6775">MQEQAAAESAREVWPEAEGFERAPGGWTFRVGGGYAWVTDSGRVATDPEGLRSHARQRITAN</sequence>
<accession>A0A7X0LUC7</accession>
<evidence type="ECO:0000313" key="2">
    <source>
        <dbReference type="Proteomes" id="UP000540423"/>
    </source>
</evidence>
<dbReference type="EMBL" id="JACHEM010000032">
    <property type="protein sequence ID" value="MBB6439966.1"/>
    <property type="molecule type" value="Genomic_DNA"/>
</dbReference>
<protein>
    <submittedName>
        <fullName evidence="1">Uncharacterized protein</fullName>
    </submittedName>
</protein>
<dbReference type="Proteomes" id="UP000540423">
    <property type="component" value="Unassembled WGS sequence"/>
</dbReference>
<organism evidence="1 2">
    <name type="scientific">Streptomyces candidus</name>
    <dbReference type="NCBI Taxonomy" id="67283"/>
    <lineage>
        <taxon>Bacteria</taxon>
        <taxon>Bacillati</taxon>
        <taxon>Actinomycetota</taxon>
        <taxon>Actinomycetes</taxon>
        <taxon>Kitasatosporales</taxon>
        <taxon>Streptomycetaceae</taxon>
        <taxon>Streptomyces</taxon>
    </lineage>
</organism>
<gene>
    <name evidence="1" type="ORF">HNQ79_006479</name>
</gene>
<comment type="caution">
    <text evidence="1">The sequence shown here is derived from an EMBL/GenBank/DDBJ whole genome shotgun (WGS) entry which is preliminary data.</text>
</comment>
<proteinExistence type="predicted"/>